<comment type="caution">
    <text evidence="2">The sequence shown here is derived from an EMBL/GenBank/DDBJ whole genome shotgun (WGS) entry which is preliminary data.</text>
</comment>
<dbReference type="InterPro" id="IPR013974">
    <property type="entry name" value="SAF"/>
</dbReference>
<reference evidence="2" key="1">
    <citation type="submission" date="2021-04" db="EMBL/GenBank/DDBJ databases">
        <authorList>
            <person name="Hornung B."/>
        </authorList>
    </citation>
    <scope>NUCLEOTIDE SEQUENCE</scope>
    <source>
        <strain evidence="2">G5G6</strain>
    </source>
</reference>
<dbReference type="AlphaFoldDB" id="A0A916N1P4"/>
<dbReference type="EMBL" id="CAJQUM010000001">
    <property type="protein sequence ID" value="CAG4882907.1"/>
    <property type="molecule type" value="Genomic_DNA"/>
</dbReference>
<dbReference type="SMART" id="SM00858">
    <property type="entry name" value="SAF"/>
    <property type="match status" value="1"/>
</dbReference>
<evidence type="ECO:0000313" key="2">
    <source>
        <dbReference type="EMBL" id="CAG4882907.1"/>
    </source>
</evidence>
<sequence>MKNARAIGMLIVSIVLGLTATALAVGWVSQKGITSNKVVVAAMDIELGSKLNPQMLSTVDWPSGSSPQGTFADLKDLQDRVVKTSIQRGEAILSAKLAPLGTQGGLSAVIADGKRAMTVRVNDVVGVAGFALPGNYVDVMVNAQLDKEGRTGEGKQISKTVLEHVLVLAVAQEAGRDDTKPKVVNAVTLELTLEDAERLDLARNVGTLSLVLRNQVDKLPVTTAGVTKKQLFGDNEEPIAKVADRKPVVKVVQRRPMSVAYTPTRACVEVIQNNTRALNCF</sequence>
<evidence type="ECO:0000313" key="3">
    <source>
        <dbReference type="Proteomes" id="UP000742786"/>
    </source>
</evidence>
<dbReference type="NCBIfam" id="TIGR03177">
    <property type="entry name" value="pilus_cpaB"/>
    <property type="match status" value="1"/>
</dbReference>
<dbReference type="CDD" id="cd11614">
    <property type="entry name" value="SAF_CpaB_FlgA_like"/>
    <property type="match status" value="1"/>
</dbReference>
<dbReference type="Proteomes" id="UP000742786">
    <property type="component" value="Unassembled WGS sequence"/>
</dbReference>
<name>A0A916N1P4_9PROT</name>
<dbReference type="Pfam" id="PF08666">
    <property type="entry name" value="SAF"/>
    <property type="match status" value="1"/>
</dbReference>
<feature type="domain" description="SAF" evidence="1">
    <location>
        <begin position="36"/>
        <end position="98"/>
    </location>
</feature>
<keyword evidence="3" id="KW-1185">Reference proteome</keyword>
<proteinExistence type="predicted"/>
<dbReference type="InterPro" id="IPR031571">
    <property type="entry name" value="RcpC_dom"/>
</dbReference>
<organism evidence="2 3">
    <name type="scientific">Georgfuchsia toluolica</name>
    <dbReference type="NCBI Taxonomy" id="424218"/>
    <lineage>
        <taxon>Bacteria</taxon>
        <taxon>Pseudomonadati</taxon>
        <taxon>Pseudomonadota</taxon>
        <taxon>Betaproteobacteria</taxon>
        <taxon>Nitrosomonadales</taxon>
        <taxon>Sterolibacteriaceae</taxon>
        <taxon>Georgfuchsia</taxon>
    </lineage>
</organism>
<dbReference type="InterPro" id="IPR017592">
    <property type="entry name" value="Pilus_assmbl_Flp-typ_CpaB"/>
</dbReference>
<dbReference type="RefSeq" id="WP_220634926.1">
    <property type="nucleotide sequence ID" value="NZ_CAJQUM010000001.1"/>
</dbReference>
<dbReference type="Pfam" id="PF16976">
    <property type="entry name" value="RcpC"/>
    <property type="match status" value="1"/>
</dbReference>
<accession>A0A916N1P4</accession>
<gene>
    <name evidence="2" type="ORF">GTOL_10789</name>
</gene>
<evidence type="ECO:0000259" key="1">
    <source>
        <dbReference type="SMART" id="SM00858"/>
    </source>
</evidence>
<protein>
    <submittedName>
        <fullName evidence="2">Flp pilus assembly protein RcpC/CpaB</fullName>
    </submittedName>
</protein>